<accession>H0UQA6</accession>
<dbReference type="InterPro" id="IPR050706">
    <property type="entry name" value="Cyclic-di-GMP_PDE-like"/>
</dbReference>
<dbReference type="InterPro" id="IPR035919">
    <property type="entry name" value="EAL_sf"/>
</dbReference>
<reference evidence="2 3" key="1">
    <citation type="submission" date="2011-10" db="EMBL/GenBank/DDBJ databases">
        <title>The Noncontiguous Finished genome of Thermanaerovibrio velox DSM 12556.</title>
        <authorList>
            <consortium name="US DOE Joint Genome Institute (JGI-PGF)"/>
            <person name="Lucas S."/>
            <person name="Copeland A."/>
            <person name="Lapidus A."/>
            <person name="Glavina del Rio T."/>
            <person name="Dalin E."/>
            <person name="Tice H."/>
            <person name="Bruce D."/>
            <person name="Goodwin L."/>
            <person name="Pitluck S."/>
            <person name="Peters L."/>
            <person name="Mikhailova N."/>
            <person name="Teshima H."/>
            <person name="Kyrpides N."/>
            <person name="Mavromatis K."/>
            <person name="Ivanova N."/>
            <person name="Markowitz V."/>
            <person name="Cheng J.-F."/>
            <person name="Hugenholtz P."/>
            <person name="Woyke T."/>
            <person name="Wu D."/>
            <person name="Spring S."/>
            <person name="Brambilla E.-M."/>
            <person name="Klenk H.-P."/>
            <person name="Eisen J.A."/>
        </authorList>
    </citation>
    <scope>NUCLEOTIDE SEQUENCE [LARGE SCALE GENOMIC DNA]</scope>
    <source>
        <strain evidence="2 3">DSM 12556</strain>
    </source>
</reference>
<dbReference type="SUPFAM" id="SSF141868">
    <property type="entry name" value="EAL domain-like"/>
    <property type="match status" value="1"/>
</dbReference>
<dbReference type="AlphaFoldDB" id="H0UQA6"/>
<dbReference type="CDD" id="cd01948">
    <property type="entry name" value="EAL"/>
    <property type="match status" value="1"/>
</dbReference>
<evidence type="ECO:0000313" key="2">
    <source>
        <dbReference type="EMBL" id="EHM10744.1"/>
    </source>
</evidence>
<dbReference type="InterPro" id="IPR001633">
    <property type="entry name" value="EAL_dom"/>
</dbReference>
<dbReference type="PROSITE" id="PS50883">
    <property type="entry name" value="EAL"/>
    <property type="match status" value="1"/>
</dbReference>
<name>H0UQA6_9BACT</name>
<dbReference type="GO" id="GO:0071111">
    <property type="term" value="F:cyclic-guanylate-specific phosphodiesterase activity"/>
    <property type="evidence" value="ECO:0007669"/>
    <property type="project" value="InterPro"/>
</dbReference>
<evidence type="ECO:0000313" key="3">
    <source>
        <dbReference type="Proteomes" id="UP000005730"/>
    </source>
</evidence>
<dbReference type="eggNOG" id="COG2200">
    <property type="taxonomic scope" value="Bacteria"/>
</dbReference>
<organism evidence="2 3">
    <name type="scientific">Thermanaerovibrio velox DSM 12556</name>
    <dbReference type="NCBI Taxonomy" id="926567"/>
    <lineage>
        <taxon>Bacteria</taxon>
        <taxon>Thermotogati</taxon>
        <taxon>Synergistota</taxon>
        <taxon>Synergistia</taxon>
        <taxon>Synergistales</taxon>
        <taxon>Synergistaceae</taxon>
        <taxon>Thermanaerovibrio</taxon>
    </lineage>
</organism>
<dbReference type="PANTHER" id="PTHR33121">
    <property type="entry name" value="CYCLIC DI-GMP PHOSPHODIESTERASE PDEF"/>
    <property type="match status" value="1"/>
</dbReference>
<dbReference type="Gene3D" id="3.20.20.450">
    <property type="entry name" value="EAL domain"/>
    <property type="match status" value="1"/>
</dbReference>
<dbReference type="STRING" id="926567.TheveDRAFT_1626"/>
<gene>
    <name evidence="2" type="ORF">TheveDRAFT_1626</name>
</gene>
<dbReference type="EMBL" id="CM001377">
    <property type="protein sequence ID" value="EHM10744.1"/>
    <property type="molecule type" value="Genomic_DNA"/>
</dbReference>
<proteinExistence type="predicted"/>
<dbReference type="Pfam" id="PF00563">
    <property type="entry name" value="EAL"/>
    <property type="match status" value="1"/>
</dbReference>
<dbReference type="HOGENOM" id="CLU_000445_70_50_0"/>
<feature type="domain" description="EAL" evidence="1">
    <location>
        <begin position="1"/>
        <end position="245"/>
    </location>
</feature>
<evidence type="ECO:0000259" key="1">
    <source>
        <dbReference type="PROSITE" id="PS50883"/>
    </source>
</evidence>
<sequence>MRDLIRSGGVRSVFQPIVSLTDGTVYGYEVLSRGVEPFESPFSMFSAAEDEGVTWDLERACRLSAMRAVSQLPRRLRERAFFINVSPRVLKDPRFKQGFTASQLRAYGLNQGSFVIEITEHSSDGDRDGLARMAEHYASQGFRIALDDFGSGDSGLVTLVKCTPHFIKLDMEIVRGISSSSYRRKLVKALVYFAMGVDARIIAEGVEELEDLRVLLELNVPMAQGFLFGRPSWDAPLREEETCGLIHALLGF</sequence>
<dbReference type="PANTHER" id="PTHR33121:SF76">
    <property type="entry name" value="SIGNALING PROTEIN"/>
    <property type="match status" value="1"/>
</dbReference>
<keyword evidence="3" id="KW-1185">Reference proteome</keyword>
<dbReference type="SMART" id="SM00052">
    <property type="entry name" value="EAL"/>
    <property type="match status" value="1"/>
</dbReference>
<protein>
    <submittedName>
        <fullName evidence="2">EAL domain-containing protein</fullName>
    </submittedName>
</protein>
<dbReference type="Proteomes" id="UP000005730">
    <property type="component" value="Chromosome"/>
</dbReference>